<name>A0ABP6MGN9_9ACTN</name>
<comment type="caution">
    <text evidence="2">The sequence shown here is derived from an EMBL/GenBank/DDBJ whole genome shotgun (WGS) entry which is preliminary data.</text>
</comment>
<dbReference type="Proteomes" id="UP001501637">
    <property type="component" value="Unassembled WGS sequence"/>
</dbReference>
<accession>A0ABP6MGN9</accession>
<protein>
    <submittedName>
        <fullName evidence="2">Uncharacterized protein</fullName>
    </submittedName>
</protein>
<gene>
    <name evidence="2" type="ORF">GCM10010449_39070</name>
</gene>
<evidence type="ECO:0000313" key="3">
    <source>
        <dbReference type="Proteomes" id="UP001501637"/>
    </source>
</evidence>
<proteinExistence type="predicted"/>
<dbReference type="EMBL" id="BAAAUG010000069">
    <property type="protein sequence ID" value="GAA3112997.1"/>
    <property type="molecule type" value="Genomic_DNA"/>
</dbReference>
<organism evidence="2 3">
    <name type="scientific">Streptomyces rectiviolaceus</name>
    <dbReference type="NCBI Taxonomy" id="332591"/>
    <lineage>
        <taxon>Bacteria</taxon>
        <taxon>Bacillati</taxon>
        <taxon>Actinomycetota</taxon>
        <taxon>Actinomycetes</taxon>
        <taxon>Kitasatosporales</taxon>
        <taxon>Streptomycetaceae</taxon>
        <taxon>Streptomyces</taxon>
    </lineage>
</organism>
<reference evidence="3" key="1">
    <citation type="journal article" date="2019" name="Int. J. Syst. Evol. Microbiol.">
        <title>The Global Catalogue of Microorganisms (GCM) 10K type strain sequencing project: providing services to taxonomists for standard genome sequencing and annotation.</title>
        <authorList>
            <consortium name="The Broad Institute Genomics Platform"/>
            <consortium name="The Broad Institute Genome Sequencing Center for Infectious Disease"/>
            <person name="Wu L."/>
            <person name="Ma J."/>
        </authorList>
    </citation>
    <scope>NUCLEOTIDE SEQUENCE [LARGE SCALE GENOMIC DNA]</scope>
    <source>
        <strain evidence="3">JCM 9092</strain>
    </source>
</reference>
<feature type="region of interest" description="Disordered" evidence="1">
    <location>
        <begin position="71"/>
        <end position="98"/>
    </location>
</feature>
<sequence length="98" mass="10167">MTAATRVELHIRRLVWDGAGPPPSPAALCATVESELAVLLGDSPTIGAVAPAAPTDPTLAAHARQIARAVHETLRAGQPPDHRSPQHRPRPEAGAPTP</sequence>
<feature type="compositionally biased region" description="Basic and acidic residues" evidence="1">
    <location>
        <begin position="71"/>
        <end position="84"/>
    </location>
</feature>
<dbReference type="RefSeq" id="WP_344522269.1">
    <property type="nucleotide sequence ID" value="NZ_BAAAUG010000069.1"/>
</dbReference>
<keyword evidence="3" id="KW-1185">Reference proteome</keyword>
<evidence type="ECO:0000256" key="1">
    <source>
        <dbReference type="SAM" id="MobiDB-lite"/>
    </source>
</evidence>
<evidence type="ECO:0000313" key="2">
    <source>
        <dbReference type="EMBL" id="GAA3112997.1"/>
    </source>
</evidence>